<evidence type="ECO:0000256" key="1">
    <source>
        <dbReference type="ARBA" id="ARBA00023125"/>
    </source>
</evidence>
<dbReference type="GO" id="GO:0003677">
    <property type="term" value="F:DNA binding"/>
    <property type="evidence" value="ECO:0007669"/>
    <property type="project" value="UniProtKB-UniRule"/>
</dbReference>
<sequence length="229" mass="25672">MLVINGTHLLNPDQGFIQSLNTHVRHPIGINEITLLNYMIERKGETLTKDEIMHEVWLKRGIVVESSSLLHCISNCRRALEDKAAMVIRTVRGIGYEFVARIEPFQELNAAEETQEEQVESAVEQIEELAIEPASQRTSMKQWALVAGVVLASAGLSYALVEKLHSPIQTASFEQQHYSQCTFSPKTEQANIHYQDVTVYKFDDLSLLVSADGRSLSFASESNGVHCEQ</sequence>
<dbReference type="InterPro" id="IPR036388">
    <property type="entry name" value="WH-like_DNA-bd_sf"/>
</dbReference>
<reference evidence="5 6" key="1">
    <citation type="journal article" date="2012" name="Int. J. Syst. Evol. Microbiol.">
        <title>Vibrio caribbeanicus sp. nov., isolated from the marine sponge Scleritoderma cyanea.</title>
        <authorList>
            <person name="Hoffmann M."/>
            <person name="Monday S.R."/>
            <person name="Allard M.W."/>
            <person name="Strain E.A."/>
            <person name="Whittaker P."/>
            <person name="Naum M."/>
            <person name="McCarthy P.J."/>
            <person name="Lopez J.V."/>
            <person name="Fischer M."/>
            <person name="Brown E.W."/>
        </authorList>
    </citation>
    <scope>NUCLEOTIDE SEQUENCE [LARGE SCALE GENOMIC DNA]</scope>
    <source>
        <strain evidence="6">DSMZ 21326</strain>
    </source>
</reference>
<evidence type="ECO:0000313" key="5">
    <source>
        <dbReference type="EMBL" id="EGA71219.1"/>
    </source>
</evidence>
<dbReference type="Gene3D" id="1.10.10.10">
    <property type="entry name" value="Winged helix-like DNA-binding domain superfamily/Winged helix DNA-binding domain"/>
    <property type="match status" value="1"/>
</dbReference>
<accession>E8M436</accession>
<dbReference type="GO" id="GO:0006355">
    <property type="term" value="P:regulation of DNA-templated transcription"/>
    <property type="evidence" value="ECO:0007669"/>
    <property type="project" value="InterPro"/>
</dbReference>
<evidence type="ECO:0000313" key="6">
    <source>
        <dbReference type="Proteomes" id="UP000006228"/>
    </source>
</evidence>
<proteinExistence type="predicted"/>
<dbReference type="Pfam" id="PF00486">
    <property type="entry name" value="Trans_reg_C"/>
    <property type="match status" value="1"/>
</dbReference>
<evidence type="ECO:0000256" key="3">
    <source>
        <dbReference type="SAM" id="Coils"/>
    </source>
</evidence>
<dbReference type="InterPro" id="IPR001867">
    <property type="entry name" value="OmpR/PhoB-type_DNA-bd"/>
</dbReference>
<keyword evidence="3" id="KW-0175">Coiled coil</keyword>
<dbReference type="AlphaFoldDB" id="E8M436"/>
<dbReference type="InterPro" id="IPR016032">
    <property type="entry name" value="Sig_transdc_resp-reg_C-effctor"/>
</dbReference>
<evidence type="ECO:0000256" key="2">
    <source>
        <dbReference type="PROSITE-ProRule" id="PRU01091"/>
    </source>
</evidence>
<feature type="DNA-binding region" description="OmpR/PhoB-type" evidence="2">
    <location>
        <begin position="1"/>
        <end position="100"/>
    </location>
</feature>
<dbReference type="SUPFAM" id="SSF46894">
    <property type="entry name" value="C-terminal effector domain of the bipartite response regulators"/>
    <property type="match status" value="1"/>
</dbReference>
<feature type="coiled-coil region" evidence="3">
    <location>
        <begin position="105"/>
        <end position="132"/>
    </location>
</feature>
<keyword evidence="1 2" id="KW-0238">DNA-binding</keyword>
<dbReference type="EMBL" id="AEVT01000025">
    <property type="protein sequence ID" value="EGA71219.1"/>
    <property type="molecule type" value="Genomic_DNA"/>
</dbReference>
<comment type="caution">
    <text evidence="5">The sequence shown here is derived from an EMBL/GenBank/DDBJ whole genome shotgun (WGS) entry which is preliminary data.</text>
</comment>
<gene>
    <name evidence="5" type="ORF">VISI1226_14238</name>
</gene>
<protein>
    <recommendedName>
        <fullName evidence="4">OmpR/PhoB-type domain-containing protein</fullName>
    </recommendedName>
</protein>
<dbReference type="RefSeq" id="WP_008074923.1">
    <property type="nucleotide sequence ID" value="NZ_AEVT01000025.1"/>
</dbReference>
<dbReference type="eggNOG" id="COG3710">
    <property type="taxonomic scope" value="Bacteria"/>
</dbReference>
<name>E8M436_PHOS4</name>
<dbReference type="GeneID" id="95568399"/>
<organism evidence="5 6">
    <name type="scientific">Vibrio sinaloensis DSM 21326</name>
    <dbReference type="NCBI Taxonomy" id="945550"/>
    <lineage>
        <taxon>Bacteria</taxon>
        <taxon>Pseudomonadati</taxon>
        <taxon>Pseudomonadota</taxon>
        <taxon>Gammaproteobacteria</taxon>
        <taxon>Vibrionales</taxon>
        <taxon>Vibrionaceae</taxon>
        <taxon>Vibrio</taxon>
        <taxon>Vibrio oreintalis group</taxon>
    </lineage>
</organism>
<dbReference type="PROSITE" id="PS51755">
    <property type="entry name" value="OMPR_PHOB"/>
    <property type="match status" value="1"/>
</dbReference>
<feature type="domain" description="OmpR/PhoB-type" evidence="4">
    <location>
        <begin position="1"/>
        <end position="100"/>
    </location>
</feature>
<evidence type="ECO:0000259" key="4">
    <source>
        <dbReference type="PROSITE" id="PS51755"/>
    </source>
</evidence>
<dbReference type="SMART" id="SM00862">
    <property type="entry name" value="Trans_reg_C"/>
    <property type="match status" value="1"/>
</dbReference>
<dbReference type="CDD" id="cd00383">
    <property type="entry name" value="trans_reg_C"/>
    <property type="match status" value="1"/>
</dbReference>
<dbReference type="OrthoDB" id="5872601at2"/>
<dbReference type="GO" id="GO:0000160">
    <property type="term" value="P:phosphorelay signal transduction system"/>
    <property type="evidence" value="ECO:0007669"/>
    <property type="project" value="InterPro"/>
</dbReference>
<dbReference type="Proteomes" id="UP000006228">
    <property type="component" value="Unassembled WGS sequence"/>
</dbReference>